<keyword evidence="2" id="KW-0548">Nucleotidyltransferase</keyword>
<keyword evidence="1" id="KW-0808">Transferase</keyword>
<dbReference type="InterPro" id="IPR025877">
    <property type="entry name" value="MobA-like_NTP_Trfase"/>
</dbReference>
<dbReference type="SUPFAM" id="SSF53448">
    <property type="entry name" value="Nucleotide-diphospho-sugar transferases"/>
    <property type="match status" value="1"/>
</dbReference>
<dbReference type="Gene3D" id="3.90.550.10">
    <property type="entry name" value="Spore Coat Polysaccharide Biosynthesis Protein SpsA, Chain A"/>
    <property type="match status" value="1"/>
</dbReference>
<protein>
    <recommendedName>
        <fullName evidence="3">MobA-like NTP transferase domain-containing protein</fullName>
    </recommendedName>
</protein>
<reference evidence="5" key="1">
    <citation type="submission" date="2019-01" db="EMBL/GenBank/DDBJ databases">
        <title>Complete genome of Halorubrum ezzemoulense strain FB21.</title>
        <authorList>
            <person name="Feng Y."/>
            <person name="Louyakis A.S."/>
            <person name="Papke R.T."/>
            <person name="Gogarten J.P."/>
        </authorList>
    </citation>
    <scope>NUCLEOTIDE SEQUENCE [LARGE SCALE GENOMIC DNA]</scope>
    <source>
        <strain evidence="5">Fb21</strain>
    </source>
</reference>
<evidence type="ECO:0000256" key="1">
    <source>
        <dbReference type="ARBA" id="ARBA00022679"/>
    </source>
</evidence>
<dbReference type="EMBL" id="CP034940">
    <property type="protein sequence ID" value="QAY21343.1"/>
    <property type="molecule type" value="Genomic_DNA"/>
</dbReference>
<dbReference type="PANTHER" id="PTHR43584">
    <property type="entry name" value="NUCLEOTIDYL TRANSFERASE"/>
    <property type="match status" value="1"/>
</dbReference>
<dbReference type="PANTHER" id="PTHR43584:SF8">
    <property type="entry name" value="N-ACETYLMURAMATE ALPHA-1-PHOSPHATE URIDYLYLTRANSFERASE"/>
    <property type="match status" value="1"/>
</dbReference>
<gene>
    <name evidence="4" type="ORF">EO776_02235</name>
</gene>
<evidence type="ECO:0000313" key="5">
    <source>
        <dbReference type="Proteomes" id="UP000293073"/>
    </source>
</evidence>
<name>A0A481RJC4_HALEZ</name>
<evidence type="ECO:0000256" key="2">
    <source>
        <dbReference type="ARBA" id="ARBA00022695"/>
    </source>
</evidence>
<dbReference type="AlphaFoldDB" id="A0A481RJC4"/>
<feature type="domain" description="MobA-like NTP transferase" evidence="3">
    <location>
        <begin position="3"/>
        <end position="72"/>
    </location>
</feature>
<evidence type="ECO:0000313" key="4">
    <source>
        <dbReference type="EMBL" id="QAY21343.1"/>
    </source>
</evidence>
<dbReference type="InterPro" id="IPR029044">
    <property type="entry name" value="Nucleotide-diphossugar_trans"/>
</dbReference>
<dbReference type="InterPro" id="IPR050065">
    <property type="entry name" value="GlmU-like"/>
</dbReference>
<evidence type="ECO:0000259" key="3">
    <source>
        <dbReference type="Pfam" id="PF12804"/>
    </source>
</evidence>
<dbReference type="Pfam" id="PF12804">
    <property type="entry name" value="NTP_transf_3"/>
    <property type="match status" value="1"/>
</dbReference>
<proteinExistence type="predicted"/>
<dbReference type="GO" id="GO:0016779">
    <property type="term" value="F:nucleotidyltransferase activity"/>
    <property type="evidence" value="ECO:0007669"/>
    <property type="project" value="UniProtKB-KW"/>
</dbReference>
<organism evidence="4 5">
    <name type="scientific">Halorubrum ezzemoulense</name>
    <name type="common">Halorubrum chaoviator</name>
    <dbReference type="NCBI Taxonomy" id="337243"/>
    <lineage>
        <taxon>Archaea</taxon>
        <taxon>Methanobacteriati</taxon>
        <taxon>Methanobacteriota</taxon>
        <taxon>Stenosarchaea group</taxon>
        <taxon>Halobacteria</taxon>
        <taxon>Halobacteriales</taxon>
        <taxon>Haloferacaceae</taxon>
        <taxon>Halorubrum</taxon>
    </lineage>
</organism>
<accession>A0A481RJC4</accession>
<sequence>MDAVIPAAGRGSRVGELTADRPKGLVDVAGRPLLTRVFETAVDAGVGPLVVVRGGPDRRAVRRRLRDENITRIAPQRRHQQ</sequence>
<dbReference type="Proteomes" id="UP000293073">
    <property type="component" value="Chromosome"/>
</dbReference>
<dbReference type="KEGG" id="hezz:EO776_02235"/>